<evidence type="ECO:0000256" key="1">
    <source>
        <dbReference type="SAM" id="MobiDB-lite"/>
    </source>
</evidence>
<protein>
    <submittedName>
        <fullName evidence="3">DBB domain-containing protein</fullName>
    </submittedName>
</protein>
<name>A0AAV4XCR9_CAEEX</name>
<feature type="domain" description="DBB" evidence="2">
    <location>
        <begin position="241"/>
        <end position="320"/>
    </location>
</feature>
<reference evidence="3 4" key="1">
    <citation type="submission" date="2021-06" db="EMBL/GenBank/DDBJ databases">
        <title>Caerostris extrusa draft genome.</title>
        <authorList>
            <person name="Kono N."/>
            <person name="Arakawa K."/>
        </authorList>
    </citation>
    <scope>NUCLEOTIDE SEQUENCE [LARGE SCALE GENOMIC DNA]</scope>
</reference>
<gene>
    <name evidence="3" type="primary">AVEN_50131_1</name>
    <name evidence="3" type="ORF">CEXT_667231</name>
</gene>
<dbReference type="EMBL" id="BPLR01017430">
    <property type="protein sequence ID" value="GIY91579.1"/>
    <property type="molecule type" value="Genomic_DNA"/>
</dbReference>
<sequence>MDCTWEKYEMNQGVILFRVGYKGKSHFRLEYYEVSNSGSDVRIRRKGLISFGKCKQRRMHIACSASLFFHFNKKDTQRDIPMHKMTHDLFILHAQDSGRLVLEFANLFGSKVSLRTICVNSSPAPNLQQRSRVKVHVLFFSPEFLRFLEERPSDAYYMCGHLECGSTLARLLPGAEGAGRPLLPPRRPCTPSPAGASSRSCPPPTRRVPSSPQELLNQIQEVVGGDMSVDADIAVVPQSLKRVSSVHNRVVHVIFSCPIEEVKDVNVHLKDQKEVDIHLEQMNPYVLKFSVPDYLFNFSHNVCVTVGSGSRVLCKQSIHLSQDTTKQVQAADEKPFHPRPPPRRRCFGRAAQVLEHFSELTENEDDFTSIMHPENQVIKPQKQKSGSMGSIQDLHELGSEIRNGFLSFYGWIQEFRELDSRSHVLDSVAP</sequence>
<keyword evidence="4" id="KW-1185">Reference proteome</keyword>
<proteinExistence type="predicted"/>
<organism evidence="3 4">
    <name type="scientific">Caerostris extrusa</name>
    <name type="common">Bark spider</name>
    <name type="synonym">Caerostris bankana</name>
    <dbReference type="NCBI Taxonomy" id="172846"/>
    <lineage>
        <taxon>Eukaryota</taxon>
        <taxon>Metazoa</taxon>
        <taxon>Ecdysozoa</taxon>
        <taxon>Arthropoda</taxon>
        <taxon>Chelicerata</taxon>
        <taxon>Arachnida</taxon>
        <taxon>Araneae</taxon>
        <taxon>Araneomorphae</taxon>
        <taxon>Entelegynae</taxon>
        <taxon>Araneoidea</taxon>
        <taxon>Araneidae</taxon>
        <taxon>Caerostris</taxon>
    </lineage>
</organism>
<evidence type="ECO:0000313" key="3">
    <source>
        <dbReference type="EMBL" id="GIY91579.1"/>
    </source>
</evidence>
<dbReference type="InterPro" id="IPR017893">
    <property type="entry name" value="DBB_domain"/>
</dbReference>
<feature type="compositionally biased region" description="Pro residues" evidence="1">
    <location>
        <begin position="182"/>
        <end position="191"/>
    </location>
</feature>
<evidence type="ECO:0000259" key="2">
    <source>
        <dbReference type="Pfam" id="PF14545"/>
    </source>
</evidence>
<accession>A0AAV4XCR9</accession>
<dbReference type="Proteomes" id="UP001054945">
    <property type="component" value="Unassembled WGS sequence"/>
</dbReference>
<evidence type="ECO:0000313" key="4">
    <source>
        <dbReference type="Proteomes" id="UP001054945"/>
    </source>
</evidence>
<dbReference type="AlphaFoldDB" id="A0AAV4XCR9"/>
<feature type="region of interest" description="Disordered" evidence="1">
    <location>
        <begin position="177"/>
        <end position="211"/>
    </location>
</feature>
<feature type="region of interest" description="Disordered" evidence="1">
    <location>
        <begin position="325"/>
        <end position="344"/>
    </location>
</feature>
<dbReference type="Pfam" id="PF14545">
    <property type="entry name" value="DBB"/>
    <property type="match status" value="1"/>
</dbReference>
<comment type="caution">
    <text evidence="3">The sequence shown here is derived from an EMBL/GenBank/DDBJ whole genome shotgun (WGS) entry which is preliminary data.</text>
</comment>